<name>A0ABV2RLJ6_BRAJP</name>
<dbReference type="EMBL" id="JBEPTQ010000002">
    <property type="protein sequence ID" value="MET4717160.1"/>
    <property type="molecule type" value="Genomic_DNA"/>
</dbReference>
<comment type="caution">
    <text evidence="1">The sequence shown here is derived from an EMBL/GenBank/DDBJ whole genome shotgun (WGS) entry which is preliminary data.</text>
</comment>
<accession>A0ABV2RLJ6</accession>
<keyword evidence="2" id="KW-1185">Reference proteome</keyword>
<protein>
    <submittedName>
        <fullName evidence="1">Uncharacterized protein</fullName>
    </submittedName>
</protein>
<evidence type="ECO:0000313" key="2">
    <source>
        <dbReference type="Proteomes" id="UP001549291"/>
    </source>
</evidence>
<evidence type="ECO:0000313" key="1">
    <source>
        <dbReference type="EMBL" id="MET4717160.1"/>
    </source>
</evidence>
<dbReference type="Proteomes" id="UP001549291">
    <property type="component" value="Unassembled WGS sequence"/>
</dbReference>
<dbReference type="RefSeq" id="WP_247974045.1">
    <property type="nucleotide sequence ID" value="NZ_JBEPTQ010000002.1"/>
</dbReference>
<organism evidence="1 2">
    <name type="scientific">Bradyrhizobium japonicum</name>
    <dbReference type="NCBI Taxonomy" id="375"/>
    <lineage>
        <taxon>Bacteria</taxon>
        <taxon>Pseudomonadati</taxon>
        <taxon>Pseudomonadota</taxon>
        <taxon>Alphaproteobacteria</taxon>
        <taxon>Hyphomicrobiales</taxon>
        <taxon>Nitrobacteraceae</taxon>
        <taxon>Bradyrhizobium</taxon>
    </lineage>
</organism>
<sequence length="54" mass="6049">MGDDFDPKDRAEEAVKEAVLADGSERQRWLQLAQAWLELARIRCHPSGATAQPN</sequence>
<proteinExistence type="predicted"/>
<reference evidence="1 2" key="1">
    <citation type="submission" date="2024-06" db="EMBL/GenBank/DDBJ databases">
        <title>Genomic Encyclopedia of Type Strains, Phase V (KMG-V): Genome sequencing to study the core and pangenomes of soil and plant-associated prokaryotes.</title>
        <authorList>
            <person name="Whitman W."/>
        </authorList>
    </citation>
    <scope>NUCLEOTIDE SEQUENCE [LARGE SCALE GENOMIC DNA]</scope>
    <source>
        <strain evidence="1 2">USDA 160</strain>
    </source>
</reference>
<gene>
    <name evidence="1" type="ORF">ABIF63_001266</name>
</gene>